<organism evidence="1 2">
    <name type="scientific">Rhabditophanes sp. KR3021</name>
    <dbReference type="NCBI Taxonomy" id="114890"/>
    <lineage>
        <taxon>Eukaryota</taxon>
        <taxon>Metazoa</taxon>
        <taxon>Ecdysozoa</taxon>
        <taxon>Nematoda</taxon>
        <taxon>Chromadorea</taxon>
        <taxon>Rhabditida</taxon>
        <taxon>Tylenchina</taxon>
        <taxon>Panagrolaimomorpha</taxon>
        <taxon>Strongyloidoidea</taxon>
        <taxon>Alloionematidae</taxon>
        <taxon>Rhabditophanes</taxon>
    </lineage>
</organism>
<dbReference type="Proteomes" id="UP000095286">
    <property type="component" value="Unplaced"/>
</dbReference>
<protein>
    <submittedName>
        <fullName evidence="2">Intraflagellar transport protein 57 homolog</fullName>
    </submittedName>
</protein>
<dbReference type="WBParaSite" id="RSKR_0000744700.1">
    <property type="protein sequence ID" value="RSKR_0000744700.1"/>
    <property type="gene ID" value="RSKR_0000744700"/>
</dbReference>
<evidence type="ECO:0000313" key="1">
    <source>
        <dbReference type="Proteomes" id="UP000095286"/>
    </source>
</evidence>
<accession>A0AC35U3Q5</accession>
<sequence length="454" mass="52433">MSGIPTIGNPQFTPMTEAIHDPTAPENQAVDFEGTLRQPPVSYHRKSISEQSPGAEFNSYETGDELMDKLKLLKYETEFVSISSSHKRIHKYYFVKSTNTGEQYFLFTNLASWLIKKCGRKDFEMPEEYDDPTITLGRIMSEVKKMNLDEEFPQAKIRTGSGDVVIQLLDALANNALAYANFDWISITRPDETKENDEAELLEDIELVAEQYEDDTDEIPFAKDNDDMDHDGIPDISLDSSLSHEQDLSKTATLQQIIKSEVSIEQWNTEVERVTPQLKITLRSDATDWRFRQEQMSKYFEELDNNFNTMKPNLLKIKDSVDNDLERIDSREKHLNSQLDPILQQYRISQDKLAEVRERYREQSQGLDQRSIILTRKEEEVDQLKQEIEDQGNRNSDGAPMVRIKQAISKLERDIVKLTIQISIIEQFVMMNSLDERKQISITSANIGPARKVF</sequence>
<proteinExistence type="predicted"/>
<name>A0AC35U3Q5_9BILA</name>
<reference evidence="2" key="1">
    <citation type="submission" date="2016-11" db="UniProtKB">
        <authorList>
            <consortium name="WormBaseParasite"/>
        </authorList>
    </citation>
    <scope>IDENTIFICATION</scope>
    <source>
        <strain evidence="2">KR3021</strain>
    </source>
</reference>
<evidence type="ECO:0000313" key="2">
    <source>
        <dbReference type="WBParaSite" id="RSKR_0000744700.1"/>
    </source>
</evidence>